<dbReference type="EMBL" id="KK198760">
    <property type="protein sequence ID" value="KCW59999.1"/>
    <property type="molecule type" value="Genomic_DNA"/>
</dbReference>
<dbReference type="InParanoid" id="A0A059B1X2"/>
<accession>A0A059B1X2</accession>
<feature type="region of interest" description="Disordered" evidence="1">
    <location>
        <begin position="1"/>
        <end position="24"/>
    </location>
</feature>
<proteinExistence type="predicted"/>
<reference evidence="2" key="1">
    <citation type="submission" date="2013-07" db="EMBL/GenBank/DDBJ databases">
        <title>The genome of Eucalyptus grandis.</title>
        <authorList>
            <person name="Schmutz J."/>
            <person name="Hayes R."/>
            <person name="Myburg A."/>
            <person name="Tuskan G."/>
            <person name="Grattapaglia D."/>
            <person name="Rokhsar D.S."/>
        </authorList>
    </citation>
    <scope>NUCLEOTIDE SEQUENCE</scope>
    <source>
        <tissue evidence="2">Leaf extractions</tissue>
    </source>
</reference>
<gene>
    <name evidence="2" type="ORF">EUGRSUZ_H02733</name>
</gene>
<dbReference type="Gramene" id="KCW59999">
    <property type="protein sequence ID" value="KCW59999"/>
    <property type="gene ID" value="EUGRSUZ_H02733"/>
</dbReference>
<organism evidence="2">
    <name type="scientific">Eucalyptus grandis</name>
    <name type="common">Flooded gum</name>
    <dbReference type="NCBI Taxonomy" id="71139"/>
    <lineage>
        <taxon>Eukaryota</taxon>
        <taxon>Viridiplantae</taxon>
        <taxon>Streptophyta</taxon>
        <taxon>Embryophyta</taxon>
        <taxon>Tracheophyta</taxon>
        <taxon>Spermatophyta</taxon>
        <taxon>Magnoliopsida</taxon>
        <taxon>eudicotyledons</taxon>
        <taxon>Gunneridae</taxon>
        <taxon>Pentapetalae</taxon>
        <taxon>rosids</taxon>
        <taxon>malvids</taxon>
        <taxon>Myrtales</taxon>
        <taxon>Myrtaceae</taxon>
        <taxon>Myrtoideae</taxon>
        <taxon>Eucalypteae</taxon>
        <taxon>Eucalyptus</taxon>
    </lineage>
</organism>
<evidence type="ECO:0000313" key="2">
    <source>
        <dbReference type="EMBL" id="KCW59999.1"/>
    </source>
</evidence>
<protein>
    <submittedName>
        <fullName evidence="2">Uncharacterized protein</fullName>
    </submittedName>
</protein>
<sequence>MRNSSTSSGHSAAPMTPGRSLLKSVGRGDKTEIFAFLNGEYPANWRKFIQRLTVEAVDHASIKKMNII</sequence>
<name>A0A059B1X2_EUCGR</name>
<dbReference type="AlphaFoldDB" id="A0A059B1X2"/>
<evidence type="ECO:0000256" key="1">
    <source>
        <dbReference type="SAM" id="MobiDB-lite"/>
    </source>
</evidence>
<feature type="compositionally biased region" description="Polar residues" evidence="1">
    <location>
        <begin position="1"/>
        <end position="10"/>
    </location>
</feature>